<protein>
    <submittedName>
        <fullName evidence="2">Uncharacterized protein</fullName>
    </submittedName>
</protein>
<feature type="region of interest" description="Disordered" evidence="1">
    <location>
        <begin position="1"/>
        <end position="71"/>
    </location>
</feature>
<reference evidence="3" key="1">
    <citation type="journal article" date="2019" name="Int. J. Syst. Evol. Microbiol.">
        <title>The Global Catalogue of Microorganisms (GCM) 10K type strain sequencing project: providing services to taxonomists for standard genome sequencing and annotation.</title>
        <authorList>
            <consortium name="The Broad Institute Genomics Platform"/>
            <consortium name="The Broad Institute Genome Sequencing Center for Infectious Disease"/>
            <person name="Wu L."/>
            <person name="Ma J."/>
        </authorList>
    </citation>
    <scope>NUCLEOTIDE SEQUENCE [LARGE SCALE GENOMIC DNA]</scope>
    <source>
        <strain evidence="3">JCM 18514</strain>
    </source>
</reference>
<gene>
    <name evidence="2" type="ORF">GCM10023346_01990</name>
</gene>
<comment type="caution">
    <text evidence="2">The sequence shown here is derived from an EMBL/GenBank/DDBJ whole genome shotgun (WGS) entry which is preliminary data.</text>
</comment>
<evidence type="ECO:0000313" key="3">
    <source>
        <dbReference type="Proteomes" id="UP001500200"/>
    </source>
</evidence>
<proteinExistence type="predicted"/>
<organism evidence="2 3">
    <name type="scientific">Arthrobacter gyeryongensis</name>
    <dbReference type="NCBI Taxonomy" id="1650592"/>
    <lineage>
        <taxon>Bacteria</taxon>
        <taxon>Bacillati</taxon>
        <taxon>Actinomycetota</taxon>
        <taxon>Actinomycetes</taxon>
        <taxon>Micrococcales</taxon>
        <taxon>Micrococcaceae</taxon>
        <taxon>Arthrobacter</taxon>
    </lineage>
</organism>
<accession>A0ABP9RZ17</accession>
<dbReference type="Proteomes" id="UP001500200">
    <property type="component" value="Unassembled WGS sequence"/>
</dbReference>
<evidence type="ECO:0000313" key="2">
    <source>
        <dbReference type="EMBL" id="GAA5188856.1"/>
    </source>
</evidence>
<sequence length="71" mass="7779">MSGGLGYQTPAHLSPGIPQPPLTYGRESPKRRLTYEPGIPKPPLTYGPEIPNPRSPWSRAAAPCPTCRRKK</sequence>
<name>A0ABP9RZ17_9MICC</name>
<feature type="compositionally biased region" description="Pro residues" evidence="1">
    <location>
        <begin position="39"/>
        <end position="54"/>
    </location>
</feature>
<dbReference type="EMBL" id="BAABKK010000001">
    <property type="protein sequence ID" value="GAA5188856.1"/>
    <property type="molecule type" value="Genomic_DNA"/>
</dbReference>
<evidence type="ECO:0000256" key="1">
    <source>
        <dbReference type="SAM" id="MobiDB-lite"/>
    </source>
</evidence>
<keyword evidence="3" id="KW-1185">Reference proteome</keyword>